<evidence type="ECO:0000313" key="3">
    <source>
        <dbReference type="EMBL" id="GIF76687.1"/>
    </source>
</evidence>
<gene>
    <name evidence="3" type="ORF">Asi02nite_62050</name>
</gene>
<dbReference type="Pfam" id="PF11796">
    <property type="entry name" value="DUF3323"/>
    <property type="match status" value="1"/>
</dbReference>
<dbReference type="Pfam" id="PF09664">
    <property type="entry name" value="DUF2399"/>
    <property type="match status" value="1"/>
</dbReference>
<sequence length="436" mass="47109">MTPCPWCTNECDSIDFTPVRGAHIDWFWRQLADIGDRRGDHDLTTGFATATAPGNPSQRAAVLGLLGGRSPRADQRIRINLTDLTTRLHAHDVRLTPGMIAAHTAERRLGERIREMAQRRDTVARLRERMTDSFDRLEEAAVVQLDLDAIWPILQRNGWIGRLSAAPDGTALIDQAAAVIAALPADGERLDRRRLADTVTRFPHALDAGPLPGLVLSILAAAGAMTTGLPPRAAWAAVGVDCDDLTGGLLTLGIHPVGWFLPPEAVVTLPPRELAKCGWPTPTKHGQWIFVTENPSVVTAAADRLAAQNPPATGLRLLCTVGTPSTLEISAINRLAETGWRIAVRADFDQAGLRHVNALLRGVPASRPWRMAPADYLASLATAPADDRVRLGHDAVPDTPWDPALRAAMDERGQAAYEESLIEALLSDLMAGHPPQ</sequence>
<accession>A0ABQ4D0Q9</accession>
<evidence type="ECO:0000259" key="2">
    <source>
        <dbReference type="Pfam" id="PF11796"/>
    </source>
</evidence>
<dbReference type="RefSeq" id="WP_203717554.1">
    <property type="nucleotide sequence ID" value="NZ_BONE01000067.1"/>
</dbReference>
<protein>
    <recommendedName>
        <fullName evidence="5">TIGR02679 family protein</fullName>
    </recommendedName>
</protein>
<dbReference type="InterPro" id="IPR024465">
    <property type="entry name" value="DUF2399"/>
</dbReference>
<keyword evidence="4" id="KW-1185">Reference proteome</keyword>
<feature type="domain" description="DUF2399" evidence="1">
    <location>
        <begin position="268"/>
        <end position="429"/>
    </location>
</feature>
<evidence type="ECO:0008006" key="5">
    <source>
        <dbReference type="Google" id="ProtNLM"/>
    </source>
</evidence>
<name>A0ABQ4D0Q9_9ACTN</name>
<dbReference type="InterPro" id="IPR024466">
    <property type="entry name" value="CHP02679_N"/>
</dbReference>
<feature type="domain" description="Conserved hypothetical protein CHP02679 N terminus" evidence="2">
    <location>
        <begin position="55"/>
        <end position="256"/>
    </location>
</feature>
<organism evidence="3 4">
    <name type="scientific">Asanoa siamensis</name>
    <dbReference type="NCBI Taxonomy" id="926357"/>
    <lineage>
        <taxon>Bacteria</taxon>
        <taxon>Bacillati</taxon>
        <taxon>Actinomycetota</taxon>
        <taxon>Actinomycetes</taxon>
        <taxon>Micromonosporales</taxon>
        <taxon>Micromonosporaceae</taxon>
        <taxon>Asanoa</taxon>
    </lineage>
</organism>
<proteinExistence type="predicted"/>
<reference evidence="3 4" key="1">
    <citation type="submission" date="2021-01" db="EMBL/GenBank/DDBJ databases">
        <title>Whole genome shotgun sequence of Asanoa siamensis NBRC 107932.</title>
        <authorList>
            <person name="Komaki H."/>
            <person name="Tamura T."/>
        </authorList>
    </citation>
    <scope>NUCLEOTIDE SEQUENCE [LARGE SCALE GENOMIC DNA]</scope>
    <source>
        <strain evidence="3 4">NBRC 107932</strain>
    </source>
</reference>
<dbReference type="EMBL" id="BONE01000067">
    <property type="protein sequence ID" value="GIF76687.1"/>
    <property type="molecule type" value="Genomic_DNA"/>
</dbReference>
<evidence type="ECO:0000259" key="1">
    <source>
        <dbReference type="Pfam" id="PF09664"/>
    </source>
</evidence>
<dbReference type="Proteomes" id="UP000604117">
    <property type="component" value="Unassembled WGS sequence"/>
</dbReference>
<evidence type="ECO:0000313" key="4">
    <source>
        <dbReference type="Proteomes" id="UP000604117"/>
    </source>
</evidence>
<comment type="caution">
    <text evidence="3">The sequence shown here is derived from an EMBL/GenBank/DDBJ whole genome shotgun (WGS) entry which is preliminary data.</text>
</comment>